<keyword evidence="2" id="KW-1185">Reference proteome</keyword>
<dbReference type="Proteomes" id="UP001482620">
    <property type="component" value="Unassembled WGS sequence"/>
</dbReference>
<proteinExistence type="predicted"/>
<gene>
    <name evidence="1" type="ORF">ILYODFUR_018888</name>
</gene>
<reference evidence="1 2" key="1">
    <citation type="submission" date="2021-06" db="EMBL/GenBank/DDBJ databases">
        <authorList>
            <person name="Palmer J.M."/>
        </authorList>
    </citation>
    <scope>NUCLEOTIDE SEQUENCE [LARGE SCALE GENOMIC DNA]</scope>
    <source>
        <strain evidence="2">if_2019</strain>
        <tissue evidence="1">Muscle</tissue>
    </source>
</reference>
<evidence type="ECO:0000313" key="2">
    <source>
        <dbReference type="Proteomes" id="UP001482620"/>
    </source>
</evidence>
<sequence length="67" mass="7417">IIHLGEKITKTLRFPASSPPHPLLLLQEVLPDVALEEGNGRLHNSRRDVIVLGLLAKFNHSLHSPIP</sequence>
<organism evidence="1 2">
    <name type="scientific">Ilyodon furcidens</name>
    <name type="common">goldbreast splitfin</name>
    <dbReference type="NCBI Taxonomy" id="33524"/>
    <lineage>
        <taxon>Eukaryota</taxon>
        <taxon>Metazoa</taxon>
        <taxon>Chordata</taxon>
        <taxon>Craniata</taxon>
        <taxon>Vertebrata</taxon>
        <taxon>Euteleostomi</taxon>
        <taxon>Actinopterygii</taxon>
        <taxon>Neopterygii</taxon>
        <taxon>Teleostei</taxon>
        <taxon>Neoteleostei</taxon>
        <taxon>Acanthomorphata</taxon>
        <taxon>Ovalentaria</taxon>
        <taxon>Atherinomorphae</taxon>
        <taxon>Cyprinodontiformes</taxon>
        <taxon>Goodeidae</taxon>
        <taxon>Ilyodon</taxon>
    </lineage>
</organism>
<evidence type="ECO:0000313" key="1">
    <source>
        <dbReference type="EMBL" id="MEQ2244602.1"/>
    </source>
</evidence>
<protein>
    <submittedName>
        <fullName evidence="1">Uncharacterized protein</fullName>
    </submittedName>
</protein>
<name>A0ABV0UJ49_9TELE</name>
<feature type="non-terminal residue" evidence="1">
    <location>
        <position position="1"/>
    </location>
</feature>
<dbReference type="EMBL" id="JAHRIQ010071372">
    <property type="protein sequence ID" value="MEQ2244602.1"/>
    <property type="molecule type" value="Genomic_DNA"/>
</dbReference>
<accession>A0ABV0UJ49</accession>
<comment type="caution">
    <text evidence="1">The sequence shown here is derived from an EMBL/GenBank/DDBJ whole genome shotgun (WGS) entry which is preliminary data.</text>
</comment>